<organism evidence="1">
    <name type="scientific">bioreactor metagenome</name>
    <dbReference type="NCBI Taxonomy" id="1076179"/>
    <lineage>
        <taxon>unclassified sequences</taxon>
        <taxon>metagenomes</taxon>
        <taxon>ecological metagenomes</taxon>
    </lineage>
</organism>
<name>A0A644Z249_9ZZZZ</name>
<comment type="caution">
    <text evidence="1">The sequence shown here is derived from an EMBL/GenBank/DDBJ whole genome shotgun (WGS) entry which is preliminary data.</text>
</comment>
<reference evidence="1" key="1">
    <citation type="submission" date="2019-08" db="EMBL/GenBank/DDBJ databases">
        <authorList>
            <person name="Kucharzyk K."/>
            <person name="Murdoch R.W."/>
            <person name="Higgins S."/>
            <person name="Loffler F."/>
        </authorList>
    </citation>
    <scope>NUCLEOTIDE SEQUENCE</scope>
</reference>
<dbReference type="EMBL" id="VSSQ01006307">
    <property type="protein sequence ID" value="MPM32244.1"/>
    <property type="molecule type" value="Genomic_DNA"/>
</dbReference>
<proteinExistence type="predicted"/>
<protein>
    <submittedName>
        <fullName evidence="1">Uncharacterized protein</fullName>
    </submittedName>
</protein>
<dbReference type="AlphaFoldDB" id="A0A644Z249"/>
<sequence>MQTRCRRGRFTHCPAAVANKFAKTVFIEGLLTGHDKQRCILGPFCNVGVRRLPQQLADQQLCRTGVAGANPCNDGGAGEVVVRWNVGLSRFWIVLKEHLVYRQQQFFYAEHGQPVVGNNPGAFGLCRFYARLKLLRLYFNNLHRTTSRI</sequence>
<evidence type="ECO:0000313" key="1">
    <source>
        <dbReference type="EMBL" id="MPM32244.1"/>
    </source>
</evidence>
<accession>A0A644Z249</accession>
<gene>
    <name evidence="1" type="ORF">SDC9_78806</name>
</gene>